<feature type="region of interest" description="Disordered" evidence="1">
    <location>
        <begin position="73"/>
        <end position="95"/>
    </location>
</feature>
<keyword evidence="2" id="KW-1133">Transmembrane helix</keyword>
<comment type="caution">
    <text evidence="3">The sequence shown here is derived from an EMBL/GenBank/DDBJ whole genome shotgun (WGS) entry which is preliminary data.</text>
</comment>
<evidence type="ECO:0000256" key="1">
    <source>
        <dbReference type="SAM" id="MobiDB-lite"/>
    </source>
</evidence>
<evidence type="ECO:0000313" key="3">
    <source>
        <dbReference type="EMBL" id="RED75119.1"/>
    </source>
</evidence>
<evidence type="ECO:0000256" key="2">
    <source>
        <dbReference type="SAM" id="Phobius"/>
    </source>
</evidence>
<organism evidence="3 4">
    <name type="scientific">Cohnella phaseoli</name>
    <dbReference type="NCBI Taxonomy" id="456490"/>
    <lineage>
        <taxon>Bacteria</taxon>
        <taxon>Bacillati</taxon>
        <taxon>Bacillota</taxon>
        <taxon>Bacilli</taxon>
        <taxon>Bacillales</taxon>
        <taxon>Paenibacillaceae</taxon>
        <taxon>Cohnella</taxon>
    </lineage>
</organism>
<accession>A0A3D9JMW0</accession>
<keyword evidence="4" id="KW-1185">Reference proteome</keyword>
<protein>
    <submittedName>
        <fullName evidence="3">Uncharacterized protein</fullName>
    </submittedName>
</protein>
<dbReference type="RefSeq" id="WP_116062541.1">
    <property type="nucleotide sequence ID" value="NZ_QRDZ01000017.1"/>
</dbReference>
<evidence type="ECO:0000313" key="4">
    <source>
        <dbReference type="Proteomes" id="UP000256977"/>
    </source>
</evidence>
<dbReference type="OrthoDB" id="9997050at2"/>
<name>A0A3D9JMW0_9BACL</name>
<reference evidence="3 4" key="1">
    <citation type="submission" date="2018-07" db="EMBL/GenBank/DDBJ databases">
        <title>Genomic Encyclopedia of Type Strains, Phase III (KMG-III): the genomes of soil and plant-associated and newly described type strains.</title>
        <authorList>
            <person name="Whitman W."/>
        </authorList>
    </citation>
    <scope>NUCLEOTIDE SEQUENCE [LARGE SCALE GENOMIC DNA]</scope>
    <source>
        <strain evidence="3 4">CECT 7287</strain>
    </source>
</reference>
<proteinExistence type="predicted"/>
<dbReference type="AlphaFoldDB" id="A0A3D9JMW0"/>
<keyword evidence="2" id="KW-0812">Transmembrane</keyword>
<feature type="compositionally biased region" description="Basic and acidic residues" evidence="1">
    <location>
        <begin position="84"/>
        <end position="95"/>
    </location>
</feature>
<dbReference type="EMBL" id="QRDZ01000017">
    <property type="protein sequence ID" value="RED75119.1"/>
    <property type="molecule type" value="Genomic_DNA"/>
</dbReference>
<keyword evidence="2" id="KW-0472">Membrane</keyword>
<dbReference type="Proteomes" id="UP000256977">
    <property type="component" value="Unassembled WGS sequence"/>
</dbReference>
<sequence>MTLKLICCLIALASVLIPDWKRISKISWQVRFCYFAMILYFLYCAGGYILNRPFPNIQDAVNQVFAKPAKAVDTSLKVSPQTEASDKRAASSDED</sequence>
<gene>
    <name evidence="3" type="ORF">DFP98_11791</name>
</gene>
<feature type="transmembrane region" description="Helical" evidence="2">
    <location>
        <begin position="28"/>
        <end position="50"/>
    </location>
</feature>